<evidence type="ECO:0000313" key="4">
    <source>
        <dbReference type="Proteomes" id="UP000295131"/>
    </source>
</evidence>
<accession>A0A4R5PLM5</accession>
<dbReference type="EMBL" id="SMSI01000002">
    <property type="protein sequence ID" value="TDH36248.1"/>
    <property type="molecule type" value="Genomic_DNA"/>
</dbReference>
<comment type="similarity">
    <text evidence="1">Belongs to the N-acylglucosamine 2-epimerase family.</text>
</comment>
<organism evidence="3 4">
    <name type="scientific">Pseudohoeflea suaedae</name>
    <dbReference type="NCBI Taxonomy" id="877384"/>
    <lineage>
        <taxon>Bacteria</taxon>
        <taxon>Pseudomonadati</taxon>
        <taxon>Pseudomonadota</taxon>
        <taxon>Alphaproteobacteria</taxon>
        <taxon>Hyphomicrobiales</taxon>
        <taxon>Rhizobiaceae</taxon>
        <taxon>Pseudohoeflea</taxon>
    </lineage>
</organism>
<proteinExistence type="inferred from homology"/>
<keyword evidence="4" id="KW-1185">Reference proteome</keyword>
<keyword evidence="2" id="KW-0413">Isomerase</keyword>
<dbReference type="OrthoDB" id="9806359at2"/>
<dbReference type="AlphaFoldDB" id="A0A4R5PLM5"/>
<dbReference type="PANTHER" id="PTHR15108">
    <property type="entry name" value="N-ACYLGLUCOSAMINE-2-EPIMERASE"/>
    <property type="match status" value="1"/>
</dbReference>
<comment type="caution">
    <text evidence="3">The sequence shown here is derived from an EMBL/GenBank/DDBJ whole genome shotgun (WGS) entry which is preliminary data.</text>
</comment>
<evidence type="ECO:0000256" key="2">
    <source>
        <dbReference type="ARBA" id="ARBA00023235"/>
    </source>
</evidence>
<dbReference type="GO" id="GO:0016853">
    <property type="term" value="F:isomerase activity"/>
    <property type="evidence" value="ECO:0007669"/>
    <property type="project" value="UniProtKB-KW"/>
</dbReference>
<dbReference type="SUPFAM" id="SSF48208">
    <property type="entry name" value="Six-hairpin glycosidases"/>
    <property type="match status" value="1"/>
</dbReference>
<dbReference type="InterPro" id="IPR012341">
    <property type="entry name" value="6hp_glycosidase-like_sf"/>
</dbReference>
<dbReference type="InterPro" id="IPR008928">
    <property type="entry name" value="6-hairpin_glycosidase_sf"/>
</dbReference>
<name>A0A4R5PLM5_9HYPH</name>
<dbReference type="Gene3D" id="1.50.10.10">
    <property type="match status" value="1"/>
</dbReference>
<sequence length="407" mass="44090">MILRAARPHEPSSKSAADEWATWFWDAFLDGWLKDARDGIHGGFFDALGGDGKPVADAPKTVLAQARLLFTFSHLALASGDDRFAKAAAETFSFLSCFRQPSGLYRRAVARDGGATGEAADALARSYDQSFVILALSTWWKLAPSEAVEAELESCWSMIEDHLVDSATGLLLEDDGVADPAAPGAPMRAQNPHMHLYEAALQAHEMTGKPHWLERASGMRASGLAHFFDRDSGTITEFLAPDLSALKGEAGARREVGHQCEWAWLLRREMALGGPPGLAETISALESFALKHGFSRSGPLAGAAFDAVSANGQVMEETFLLWPQTEAIKMQAVRHTVGEAGAGEVARSLLTTMFDRWFSGRPTYVNRLDAAGETIWSEALSRLLYHIVLALTEGARAGLWPGPTRHS</sequence>
<dbReference type="InterPro" id="IPR010819">
    <property type="entry name" value="AGE/CE"/>
</dbReference>
<dbReference type="Pfam" id="PF07221">
    <property type="entry name" value="GlcNAc_2-epim"/>
    <property type="match status" value="1"/>
</dbReference>
<evidence type="ECO:0000313" key="3">
    <source>
        <dbReference type="EMBL" id="TDH36248.1"/>
    </source>
</evidence>
<evidence type="ECO:0008006" key="5">
    <source>
        <dbReference type="Google" id="ProtNLM"/>
    </source>
</evidence>
<protein>
    <recommendedName>
        <fullName evidence="5">Mannose-6-phosphate isomerase</fullName>
    </recommendedName>
</protein>
<reference evidence="3 4" key="1">
    <citation type="journal article" date="2013" name="Int. J. Syst. Evol. Microbiol.">
        <title>Hoeflea suaedae sp. nov., an endophytic bacterium isolated from the root of the halophyte Suaeda maritima.</title>
        <authorList>
            <person name="Chung E.J."/>
            <person name="Park J.A."/>
            <person name="Pramanik P."/>
            <person name="Bibi F."/>
            <person name="Jeon C.O."/>
            <person name="Chung Y.R."/>
        </authorList>
    </citation>
    <scope>NUCLEOTIDE SEQUENCE [LARGE SCALE GENOMIC DNA]</scope>
    <source>
        <strain evidence="3 4">YC6898</strain>
    </source>
</reference>
<gene>
    <name evidence="3" type="ORF">E2A64_13270</name>
</gene>
<evidence type="ECO:0000256" key="1">
    <source>
        <dbReference type="ARBA" id="ARBA00008558"/>
    </source>
</evidence>
<dbReference type="RefSeq" id="WP_133284945.1">
    <property type="nucleotide sequence ID" value="NZ_SMSI01000002.1"/>
</dbReference>
<dbReference type="GO" id="GO:0005975">
    <property type="term" value="P:carbohydrate metabolic process"/>
    <property type="evidence" value="ECO:0007669"/>
    <property type="project" value="InterPro"/>
</dbReference>
<dbReference type="Proteomes" id="UP000295131">
    <property type="component" value="Unassembled WGS sequence"/>
</dbReference>